<evidence type="ECO:0000313" key="2">
    <source>
        <dbReference type="EMBL" id="SDO10261.1"/>
    </source>
</evidence>
<keyword evidence="1" id="KW-1133">Transmembrane helix</keyword>
<dbReference type="RefSeq" id="WP_092643558.1">
    <property type="nucleotide sequence ID" value="NZ_FNID01000055.1"/>
</dbReference>
<protein>
    <submittedName>
        <fullName evidence="2">Uncharacterized protein</fullName>
    </submittedName>
</protein>
<evidence type="ECO:0000256" key="1">
    <source>
        <dbReference type="SAM" id="Phobius"/>
    </source>
</evidence>
<name>A0A1H0GUC6_9FIRM</name>
<organism evidence="2 3">
    <name type="scientific">Acetanaerobacterium elongatum</name>
    <dbReference type="NCBI Taxonomy" id="258515"/>
    <lineage>
        <taxon>Bacteria</taxon>
        <taxon>Bacillati</taxon>
        <taxon>Bacillota</taxon>
        <taxon>Clostridia</taxon>
        <taxon>Eubacteriales</taxon>
        <taxon>Oscillospiraceae</taxon>
        <taxon>Acetanaerobacterium</taxon>
    </lineage>
</organism>
<evidence type="ECO:0000313" key="3">
    <source>
        <dbReference type="Proteomes" id="UP000199182"/>
    </source>
</evidence>
<keyword evidence="3" id="KW-1185">Reference proteome</keyword>
<proteinExistence type="predicted"/>
<dbReference type="AlphaFoldDB" id="A0A1H0GUC6"/>
<dbReference type="EMBL" id="FNID01000055">
    <property type="protein sequence ID" value="SDO10261.1"/>
    <property type="molecule type" value="Genomic_DNA"/>
</dbReference>
<gene>
    <name evidence="2" type="ORF">SAMN05192585_15512</name>
</gene>
<dbReference type="Proteomes" id="UP000199182">
    <property type="component" value="Unassembled WGS sequence"/>
</dbReference>
<feature type="transmembrane region" description="Helical" evidence="1">
    <location>
        <begin position="6"/>
        <end position="28"/>
    </location>
</feature>
<accession>A0A1H0GUC6</accession>
<keyword evidence="1" id="KW-0812">Transmembrane</keyword>
<reference evidence="2 3" key="1">
    <citation type="submission" date="2016-10" db="EMBL/GenBank/DDBJ databases">
        <authorList>
            <person name="de Groot N.N."/>
        </authorList>
    </citation>
    <scope>NUCLEOTIDE SEQUENCE [LARGE SCALE GENOMIC DNA]</scope>
    <source>
        <strain evidence="2 3">CGMCC 1.5012</strain>
    </source>
</reference>
<sequence>MRKSLHVFICTFSFTVIMILVFAAMLFCERQSLMVRASSETRLLAMKVNEPAQLSITLLGEELTLDCSYPMLAEQYRRQYYALLPCGVKLLEQAIWYTTQGLNELAGSNSR</sequence>
<keyword evidence="1" id="KW-0472">Membrane</keyword>